<dbReference type="GeneID" id="20527974"/>
<dbReference type="InterPro" id="IPR008271">
    <property type="entry name" value="Ser/Thr_kinase_AS"/>
</dbReference>
<evidence type="ECO:0000256" key="3">
    <source>
        <dbReference type="SAM" id="SignalP"/>
    </source>
</evidence>
<dbReference type="Proteomes" id="UP000030693">
    <property type="component" value="Unassembled WGS sequence"/>
</dbReference>
<dbReference type="InterPro" id="IPR032778">
    <property type="entry name" value="GF_recep_IV"/>
</dbReference>
<dbReference type="SMART" id="SM00220">
    <property type="entry name" value="S_TKc"/>
    <property type="match status" value="1"/>
</dbReference>
<dbReference type="RefSeq" id="XP_009495409.1">
    <property type="nucleotide sequence ID" value="XM_009497134.1"/>
</dbReference>
<keyword evidence="6" id="KW-1185">Reference proteome</keyword>
<dbReference type="InterPro" id="IPR011009">
    <property type="entry name" value="Kinase-like_dom_sf"/>
</dbReference>
<evidence type="ECO:0000256" key="2">
    <source>
        <dbReference type="SAM" id="Phobius"/>
    </source>
</evidence>
<keyword evidence="2" id="KW-1133">Transmembrane helix</keyword>
<dbReference type="eggNOG" id="KOG0192">
    <property type="taxonomic scope" value="Eukaryota"/>
</dbReference>
<feature type="domain" description="Protein kinase" evidence="4">
    <location>
        <begin position="1947"/>
        <end position="2236"/>
    </location>
</feature>
<evidence type="ECO:0000256" key="1">
    <source>
        <dbReference type="ARBA" id="ARBA00023180"/>
    </source>
</evidence>
<dbReference type="PANTHER" id="PTHR15332:SF175">
    <property type="entry name" value="PROPROTEIN CONVERTASE SUBTILISIN_KEXIN TYPE 5-LIKE"/>
    <property type="match status" value="1"/>
</dbReference>
<dbReference type="Gene3D" id="2.10.220.10">
    <property type="entry name" value="Hormone Receptor, Insulin-like Growth Factor Receptor 1, Chain A, domain 2"/>
    <property type="match status" value="11"/>
</dbReference>
<keyword evidence="3" id="KW-0732">Signal</keyword>
<name>A0A058Z794_FONAL</name>
<dbReference type="InterPro" id="IPR006212">
    <property type="entry name" value="Furin_repeat"/>
</dbReference>
<dbReference type="SUPFAM" id="SSF56112">
    <property type="entry name" value="Protein kinase-like (PK-like)"/>
    <property type="match status" value="1"/>
</dbReference>
<feature type="chain" id="PRO_5001566320" evidence="3">
    <location>
        <begin position="33"/>
        <end position="2238"/>
    </location>
</feature>
<dbReference type="GO" id="GO:0005524">
    <property type="term" value="F:ATP binding"/>
    <property type="evidence" value="ECO:0007669"/>
    <property type="project" value="InterPro"/>
</dbReference>
<dbReference type="PROSITE" id="PS00108">
    <property type="entry name" value="PROTEIN_KINASE_ST"/>
    <property type="match status" value="1"/>
</dbReference>
<keyword evidence="5" id="KW-0418">Kinase</keyword>
<dbReference type="SMART" id="SM00181">
    <property type="entry name" value="EGF"/>
    <property type="match status" value="11"/>
</dbReference>
<sequence>MRRAPGTWPARPRTALLSLLLLLTLALLGARSSHTPTITEPVSLFSPRGGIIQSNSFNLRPIKNPDTTGTAMVSFVDGPTAHHFTPRLFAAHFEDLRTGPLLDLTSTIQHSTPLAPISTSHVFPTRTVSPALVSLSADRLTIQVTTSSRLALFSGSKPNHFLAGLEASDGRIFVLTFEDGHAMLYVSSNPDPFEMNTQQASHTSVRAAPDLTRFVVWTGSNYLRFLSLDGSASNSQYPQSILDVVVTRLPGQGPSQSTIICLMGDGSIQTGSGTPPSLPSGFIPTFLRAPNVLELAGDQAVPWIVVGNEQKLYRVDITTDTWTPLVLPTGIGPLADVAMFFLPLTPSNQAHRWALSIGNVLLLDFVQFGCSTDTTIVCLTSSGHSSWTCGSGYVYSPLRLDGYLCAGCQSAHYLISSTGSVPASCSACTTQQCSVCNQSRCLACNPNYMLSLSADENPSCLSSCPAGQKAVGVNTCLADDNGPPMNMHAHEHTLSGPPGLQFETVVPSAMLSVGGVPCLPVNGGPSDSHRASFLLLHPDRRPAIALASPSLVASLLDASSTLLNVPGIGSLAELGPFPHATLGTSLHFVYCTASNHLQAESVTCPKSPQPGDTTCQDLSISVAPFEAIPCDSVRSLGPRLVSVLGRSELFLVEISNTHQWNVVRMPLRTDRHPSFIPPPSGGLPTAWVLAATAANTFLWSLELAMAADSRLPYHHDSPPAVGQPSDDLFPFTLATGRQQQGLALLAGMPSPGVWALHMLHESVHSQGRTIDLLPLTQQFTLAQEDLFPFTQHAVTLTGLPDYPAAMVLVSTHLMAVALLRCLDATANSCVFEEPLIQSVQSPLNPALASVALLGRPSGMHTATGSGMALLLTTGAAENPLLELLLPLVPMPPQGCPPGQYLDETASPGQCKPCDPLCDTCTGPGPAGCTSCRLYLVSAVDRCLASCPAGMDDPPSFPGPCACPVACNQCLFPAEDLVECTCHSDHARAAGAPLHEPCEPCAAECAECSLPDNSQACTACPASRWLLNGTCLGTCPPHHFPSNSQCLRCDASCKECTSASTCTSCPEGYFLDGSKCHRCHATCASCVDSLSCTGCPDGLLLPSAGPDTGLCVDVCPAGETANPQQTQCLACGPACALCSGKPDICLLCREGYAWDPAITGPKGQRVGQCLPCPEGCATCVLSADLPDQCLSCLPGYLLAPGMGACQGSCPAGWFPEVDPGSTGGGHCQPCAIGCDQCTGPEDVQCTVCAPGLELLPVAPGGPATCQSDCPAGQFRHPDTDVCQACDAACSACNGPTDRDCWLCAAGAVVQDGECVQRCAPGHVALGGRCLPCHPSCAECAGTRSTECTACVPGLLALPGPAGPLPEPHRCLADCPAGHGTTPDGASCSACESRCVRCPGSLEGSALGIRTQAGVGGGSSSSSSSSSTGPCLQCERGWLLAPRPPPMGPVCVQHCDPGQSSLGSACVPCHATCVTCDGPAADRCLACQAGHVLHAGACVAVCPAGAYPEPGDGQGPDPGDQCAPCHAECAECLGPRADQCLACPEGRSLFQGACVASCPPGSHPSLGSSGELACAACHPTCATCQGPGPEQCTSCPAPGLLLLASNTCVDACPGGHFACADGRRCGACQPECRQCQAAPAGHSHPADGGSCASMCTRCQPNWVLAMDGHCMPHCPGGEFLPQGPALAEDLAAGRAACVACHPGCRTCAHQADWCTSCVASDQWLLPASGVCQPGGCPSAGMVPGVFDPADAGGPWPGPARVCLACAPECRVCGPEAGSESGPGGAGPPAETCRFLLPTGALECSAVAGCRSCHSGWLLGPDPGLPCVQSCPDGYFAEAEEGACAACASGCAACDGPGPEDCLDGPKAAPARLALALGLGLGGLVLLLLLLLVVLLLVRRYRRSADAAARRKGAAAGDPGLDADATVLNTMVELSLPGSMMVNLAGDFAPLNEGPLGSGTQATVFAARAVGAGISDRLGCPATVAVKQLRAPAAGGPAPGRTPVALFQNEISLMWLLRDCANVVRLYGYSEQPPAIIMERFQTDLATLLHSEVALRPGDVLGICQHWATGLEAMHLQGIAHCDLKPGNVFVNQQADGGWHAALGDLGTSRNLSSDRSSALTTAPPQLNALTARYASPEVLLAFRRKTLLDRELFLASDIYSAAIMLWECLARAVPWDGCGFEQILEATLSGERPDVAQATLLASAAGPLLDMLPLAWDSDPHARPVAAAFRQKCSMAFVTL</sequence>
<dbReference type="EMBL" id="KB932205">
    <property type="protein sequence ID" value="KCV69803.1"/>
    <property type="molecule type" value="Genomic_DNA"/>
</dbReference>
<dbReference type="Pfam" id="PF14843">
    <property type="entry name" value="GF_recep_IV"/>
    <property type="match status" value="1"/>
</dbReference>
<keyword evidence="1" id="KW-0325">Glycoprotein</keyword>
<dbReference type="eggNOG" id="KOG3525">
    <property type="taxonomic scope" value="Eukaryota"/>
</dbReference>
<dbReference type="Pfam" id="PF00069">
    <property type="entry name" value="Pkinase"/>
    <property type="match status" value="1"/>
</dbReference>
<gene>
    <name evidence="5" type="ORF">H696_03249</name>
</gene>
<keyword evidence="2" id="KW-0812">Transmembrane</keyword>
<feature type="signal peptide" evidence="3">
    <location>
        <begin position="1"/>
        <end position="32"/>
    </location>
</feature>
<keyword evidence="2" id="KW-0472">Membrane</keyword>
<keyword evidence="5" id="KW-0808">Transferase</keyword>
<dbReference type="SUPFAM" id="SSF57184">
    <property type="entry name" value="Growth factor receptor domain"/>
    <property type="match status" value="8"/>
</dbReference>
<dbReference type="InterPro" id="IPR000719">
    <property type="entry name" value="Prot_kinase_dom"/>
</dbReference>
<dbReference type="GO" id="GO:0004672">
    <property type="term" value="F:protein kinase activity"/>
    <property type="evidence" value="ECO:0007669"/>
    <property type="project" value="InterPro"/>
</dbReference>
<dbReference type="Gene3D" id="1.10.510.10">
    <property type="entry name" value="Transferase(Phosphotransferase) domain 1"/>
    <property type="match status" value="1"/>
</dbReference>
<dbReference type="OrthoDB" id="10257656at2759"/>
<organism evidence="5">
    <name type="scientific">Fonticula alba</name>
    <name type="common">Slime mold</name>
    <dbReference type="NCBI Taxonomy" id="691883"/>
    <lineage>
        <taxon>Eukaryota</taxon>
        <taxon>Rotosphaerida</taxon>
        <taxon>Fonticulaceae</taxon>
        <taxon>Fonticula</taxon>
    </lineage>
</organism>
<evidence type="ECO:0000259" key="4">
    <source>
        <dbReference type="PROSITE" id="PS50011"/>
    </source>
</evidence>
<dbReference type="InterPro" id="IPR000742">
    <property type="entry name" value="EGF"/>
</dbReference>
<protein>
    <submittedName>
        <fullName evidence="5">TKL protein kinase</fullName>
    </submittedName>
</protein>
<reference evidence="5" key="1">
    <citation type="submission" date="2013-04" db="EMBL/GenBank/DDBJ databases">
        <title>The Genome Sequence of Fonticula alba ATCC 38817.</title>
        <authorList>
            <consortium name="The Broad Institute Genomics Platform"/>
            <person name="Russ C."/>
            <person name="Cuomo C."/>
            <person name="Burger G."/>
            <person name="Gray M.W."/>
            <person name="Holland P.W.H."/>
            <person name="King N."/>
            <person name="Lang F.B.F."/>
            <person name="Roger A.J."/>
            <person name="Ruiz-Trillo I."/>
            <person name="Brown M."/>
            <person name="Walker B."/>
            <person name="Young S."/>
            <person name="Zeng Q."/>
            <person name="Gargeya S."/>
            <person name="Fitzgerald M."/>
            <person name="Haas B."/>
            <person name="Abouelleil A."/>
            <person name="Allen A.W."/>
            <person name="Alvarado L."/>
            <person name="Arachchi H.M."/>
            <person name="Berlin A.M."/>
            <person name="Chapman S.B."/>
            <person name="Gainer-Dewar J."/>
            <person name="Goldberg J."/>
            <person name="Griggs A."/>
            <person name="Gujja S."/>
            <person name="Hansen M."/>
            <person name="Howarth C."/>
            <person name="Imamovic A."/>
            <person name="Ireland A."/>
            <person name="Larimer J."/>
            <person name="McCowan C."/>
            <person name="Murphy C."/>
            <person name="Pearson M."/>
            <person name="Poon T.W."/>
            <person name="Priest M."/>
            <person name="Roberts A."/>
            <person name="Saif S."/>
            <person name="Shea T."/>
            <person name="Sisk P."/>
            <person name="Sykes S."/>
            <person name="Wortman J."/>
            <person name="Nusbaum C."/>
            <person name="Birren B."/>
        </authorList>
    </citation>
    <scope>NUCLEOTIDE SEQUENCE [LARGE SCALE GENOMIC DNA]</scope>
    <source>
        <strain evidence="5">ATCC 38817</strain>
    </source>
</reference>
<dbReference type="PROSITE" id="PS50011">
    <property type="entry name" value="PROTEIN_KINASE_DOM"/>
    <property type="match status" value="1"/>
</dbReference>
<feature type="transmembrane region" description="Helical" evidence="2">
    <location>
        <begin position="1870"/>
        <end position="1895"/>
    </location>
</feature>
<evidence type="ECO:0000313" key="5">
    <source>
        <dbReference type="EMBL" id="KCV69803.1"/>
    </source>
</evidence>
<dbReference type="SMART" id="SM00261">
    <property type="entry name" value="FU"/>
    <property type="match status" value="17"/>
</dbReference>
<dbReference type="PANTHER" id="PTHR15332">
    <property type="entry name" value="PROPROTEIN CONVERTASE SUBTILISIN_KEXIN TYPE 5-LIKE"/>
    <property type="match status" value="1"/>
</dbReference>
<proteinExistence type="predicted"/>
<dbReference type="InterPro" id="IPR009030">
    <property type="entry name" value="Growth_fac_rcpt_cys_sf"/>
</dbReference>
<evidence type="ECO:0000313" key="6">
    <source>
        <dbReference type="Proteomes" id="UP000030693"/>
    </source>
</evidence>
<dbReference type="CDD" id="cd00064">
    <property type="entry name" value="FU"/>
    <property type="match status" value="8"/>
</dbReference>
<accession>A0A058Z794</accession>